<proteinExistence type="predicted"/>
<keyword evidence="1" id="KW-1133">Transmembrane helix</keyword>
<feature type="transmembrane region" description="Helical" evidence="1">
    <location>
        <begin position="84"/>
        <end position="100"/>
    </location>
</feature>
<feature type="transmembrane region" description="Helical" evidence="1">
    <location>
        <begin position="205"/>
        <end position="226"/>
    </location>
</feature>
<evidence type="ECO:0000313" key="3">
    <source>
        <dbReference type="Proteomes" id="UP000829069"/>
    </source>
</evidence>
<feature type="transmembrane region" description="Helical" evidence="1">
    <location>
        <begin position="164"/>
        <end position="184"/>
    </location>
</feature>
<dbReference type="Proteomes" id="UP000829069">
    <property type="component" value="Chromosome"/>
</dbReference>
<feature type="transmembrane region" description="Helical" evidence="1">
    <location>
        <begin position="138"/>
        <end position="158"/>
    </location>
</feature>
<organism evidence="2 3">
    <name type="scientific">Arthrobacter sulfonylureivorans</name>
    <dbReference type="NCBI Taxonomy" id="2486855"/>
    <lineage>
        <taxon>Bacteria</taxon>
        <taxon>Bacillati</taxon>
        <taxon>Actinomycetota</taxon>
        <taxon>Actinomycetes</taxon>
        <taxon>Micrococcales</taxon>
        <taxon>Micrococcaceae</taxon>
        <taxon>Arthrobacter</taxon>
    </lineage>
</organism>
<keyword evidence="1" id="KW-0812">Transmembrane</keyword>
<dbReference type="RefSeq" id="WP_241913216.1">
    <property type="nucleotide sequence ID" value="NZ_CP093326.1"/>
</dbReference>
<dbReference type="EMBL" id="CP093326">
    <property type="protein sequence ID" value="UNK44868.1"/>
    <property type="molecule type" value="Genomic_DNA"/>
</dbReference>
<name>A0ABY3W6Z6_9MICC</name>
<sequence length="322" mass="33285">MPTHHRLPLAVGLPLAVAAGVCMPIQGRINGALGARLEDGLAAAVVSFSTGLVLLAVLCLLLPTARRGLRRVVPALRDRKFPRWYVLAGCSGAFLVLSQAETVALIGIALFTVAAVTGQTVSGLLVDRLGWGPGGRSPVTGIRVISAVLTVLAVAWAVSPKLILGGPAGAWLLPVLLPLAAGFLQSFQQALNGVQTMHYGSPWPATLINFVVGGALLWAAWGIKVAVAGVGNPLPAEWWYYLGGPIGCAFIAVAAVLVRALGVLQTGLGMISGQILGSLLLDLTVPAPGTVITTATVLGTLLTLLAAVLGTLPWQRHPFRNR</sequence>
<evidence type="ECO:0000256" key="1">
    <source>
        <dbReference type="SAM" id="Phobius"/>
    </source>
</evidence>
<keyword evidence="1" id="KW-0472">Membrane</keyword>
<dbReference type="PANTHER" id="PTHR34821">
    <property type="entry name" value="INNER MEMBRANE PROTEIN YDCZ"/>
    <property type="match status" value="1"/>
</dbReference>
<evidence type="ECO:0000313" key="2">
    <source>
        <dbReference type="EMBL" id="UNK44868.1"/>
    </source>
</evidence>
<protein>
    <submittedName>
        <fullName evidence="2">DMT family transporter</fullName>
    </submittedName>
</protein>
<feature type="transmembrane region" description="Helical" evidence="1">
    <location>
        <begin position="268"/>
        <end position="285"/>
    </location>
</feature>
<dbReference type="PANTHER" id="PTHR34821:SF2">
    <property type="entry name" value="INNER MEMBRANE PROTEIN YDCZ"/>
    <property type="match status" value="1"/>
</dbReference>
<keyword evidence="3" id="KW-1185">Reference proteome</keyword>
<feature type="transmembrane region" description="Helical" evidence="1">
    <location>
        <begin position="106"/>
        <end position="126"/>
    </location>
</feature>
<reference evidence="2 3" key="1">
    <citation type="submission" date="2022-03" db="EMBL/GenBank/DDBJ databases">
        <title>Isotopic signatures of nitrous oxide derived from detoxification processes.</title>
        <authorList>
            <person name="Behrendt U."/>
            <person name="Buchen C."/>
            <person name="Well R."/>
            <person name="Ulrich A."/>
            <person name="Rohe L."/>
            <person name="Kolb S."/>
            <person name="Schloter M."/>
            <person name="Horn M.A."/>
            <person name="Augustin J."/>
        </authorList>
    </citation>
    <scope>NUCLEOTIDE SEQUENCE [LARGE SCALE GENOMIC DNA]</scope>
    <source>
        <strain evidence="2 3">S4-C24</strain>
    </source>
</reference>
<feature type="transmembrane region" description="Helical" evidence="1">
    <location>
        <begin position="291"/>
        <end position="312"/>
    </location>
</feature>
<feature type="transmembrane region" description="Helical" evidence="1">
    <location>
        <begin position="238"/>
        <end position="261"/>
    </location>
</feature>
<feature type="transmembrane region" description="Helical" evidence="1">
    <location>
        <begin position="40"/>
        <end position="63"/>
    </location>
</feature>
<gene>
    <name evidence="2" type="ORF">MNQ99_12980</name>
</gene>
<dbReference type="Pfam" id="PF04657">
    <property type="entry name" value="DMT_YdcZ"/>
    <property type="match status" value="2"/>
</dbReference>
<accession>A0ABY3W6Z6</accession>
<dbReference type="InterPro" id="IPR006750">
    <property type="entry name" value="YdcZ"/>
</dbReference>